<comment type="caution">
    <text evidence="1">The sequence shown here is derived from an EMBL/GenBank/DDBJ whole genome shotgun (WGS) entry which is preliminary data.</text>
</comment>
<dbReference type="Pfam" id="PF13646">
    <property type="entry name" value="HEAT_2"/>
    <property type="match status" value="1"/>
</dbReference>
<dbReference type="Gene3D" id="1.25.10.10">
    <property type="entry name" value="Leucine-rich Repeat Variant"/>
    <property type="match status" value="1"/>
</dbReference>
<dbReference type="OrthoDB" id="606040at2"/>
<dbReference type="AlphaFoldDB" id="A0A365XWH1"/>
<gene>
    <name evidence="1" type="ORF">DF182_26020</name>
</gene>
<evidence type="ECO:0000313" key="1">
    <source>
        <dbReference type="EMBL" id="RBL89935.1"/>
    </source>
</evidence>
<keyword evidence="2" id="KW-1185">Reference proteome</keyword>
<reference evidence="1 2" key="1">
    <citation type="submission" date="2018-05" db="EMBL/GenBank/DDBJ databases">
        <title>Chitinophaga sp. K3CV102501T nov., isolated from isolated from a monsoon evergreen broad-leaved forest soil.</title>
        <authorList>
            <person name="Lv Y."/>
        </authorList>
    </citation>
    <scope>NUCLEOTIDE SEQUENCE [LARGE SCALE GENOMIC DNA]</scope>
    <source>
        <strain evidence="1 2">GDMCC 1.1325</strain>
    </source>
</reference>
<dbReference type="Proteomes" id="UP000253410">
    <property type="component" value="Unassembled WGS sequence"/>
</dbReference>
<organism evidence="1 2">
    <name type="scientific">Chitinophaga flava</name>
    <dbReference type="NCBI Taxonomy" id="2259036"/>
    <lineage>
        <taxon>Bacteria</taxon>
        <taxon>Pseudomonadati</taxon>
        <taxon>Bacteroidota</taxon>
        <taxon>Chitinophagia</taxon>
        <taxon>Chitinophagales</taxon>
        <taxon>Chitinophagaceae</taxon>
        <taxon>Chitinophaga</taxon>
    </lineage>
</organism>
<sequence length="721" mass="80867">MDLSNTITAIRARRNAGSEQALLMLDMVPFSDTDNKYSLLSSAAHYLNDPAIISRWISLIADETDTQLKADMLQRLVANGLQQIPDKEGFITLLSASLQQDESRDIILPLLGRLSLAHPAARRQLIDFYRQQDNADVQRQILSWLLIPAHISDEDLAFYLDILYTIDTTDKLVLLNRLLLRDKLEPAVLVQQLQPATPDVIKEMVLRYCVDRSIVPEEALCTLIQSDKNASLRKWSIQLLAVHGIGHTKVTAILLQALREDPDPAVRQAAMQVFAYSLTLTPDNIAYLGNCLLTEKNIQVAQQLLYLLAPYTSRNETLSDTLWQLLDQDIQTTVAISIYDILGKQVAEKIALLDKFMAAYEKEQHDDCKAVILKAITSAMNTGEAWNRFYLRALEAPSTAIRSWAVQGLLLVPLTPDNTTAIAAAAPALLQQDLPYQQRLLLARKISCIPQLPQAAVEVFSRLADHETAQDLLHICTQVQEKAIAHNGAAQINWEQWLHKADVTHDLNGIFPHIWLFYNDNPEMAGKVLLAALHPANSNVLYQEGVSDVEILRFLSVKAGINEHLSRYAMNQLLHTDLGNESKFKWYLLILKSNPSAEILREGLWQLLEKRGRYINMIQLDELLHMVWHDQLEAVFTQRMLQQTTAEGILPFLQYLSANNTWEPVPKLLTAAAKLPGMLADNIFKDQLSTACRNCGVDMEALQRSVAPAPNPAAEGPGFAD</sequence>
<name>A0A365XWH1_9BACT</name>
<proteinExistence type="predicted"/>
<dbReference type="InterPro" id="IPR011989">
    <property type="entry name" value="ARM-like"/>
</dbReference>
<dbReference type="EMBL" id="QFFJ01000002">
    <property type="protein sequence ID" value="RBL89935.1"/>
    <property type="molecule type" value="Genomic_DNA"/>
</dbReference>
<accession>A0A365XWH1</accession>
<dbReference type="RefSeq" id="WP_113618684.1">
    <property type="nucleotide sequence ID" value="NZ_QFFJ01000002.1"/>
</dbReference>
<dbReference type="SUPFAM" id="SSF48371">
    <property type="entry name" value="ARM repeat"/>
    <property type="match status" value="1"/>
</dbReference>
<protein>
    <recommendedName>
        <fullName evidence="3">HEAT repeat domain-containing protein</fullName>
    </recommendedName>
</protein>
<evidence type="ECO:0000313" key="2">
    <source>
        <dbReference type="Proteomes" id="UP000253410"/>
    </source>
</evidence>
<dbReference type="InterPro" id="IPR016024">
    <property type="entry name" value="ARM-type_fold"/>
</dbReference>
<evidence type="ECO:0008006" key="3">
    <source>
        <dbReference type="Google" id="ProtNLM"/>
    </source>
</evidence>